<dbReference type="InParanoid" id="F2U0R6"/>
<evidence type="ECO:0000313" key="2">
    <source>
        <dbReference type="Proteomes" id="UP000007799"/>
    </source>
</evidence>
<organism evidence="2">
    <name type="scientific">Salpingoeca rosetta (strain ATCC 50818 / BSB-021)</name>
    <dbReference type="NCBI Taxonomy" id="946362"/>
    <lineage>
        <taxon>Eukaryota</taxon>
        <taxon>Choanoflagellata</taxon>
        <taxon>Craspedida</taxon>
        <taxon>Salpingoecidae</taxon>
        <taxon>Salpingoeca</taxon>
    </lineage>
</organism>
<dbReference type="Proteomes" id="UP000007799">
    <property type="component" value="Unassembled WGS sequence"/>
</dbReference>
<dbReference type="EMBL" id="GL832958">
    <property type="protein sequence ID" value="EGD80994.1"/>
    <property type="molecule type" value="Genomic_DNA"/>
</dbReference>
<proteinExistence type="predicted"/>
<evidence type="ECO:0000313" key="1">
    <source>
        <dbReference type="EMBL" id="EGD80994.1"/>
    </source>
</evidence>
<sequence>MGFTPRHPSTHAQALTTSPTCIESTPLQSVYSLQTPPASPRSLLLLDSLSNITCASSLASSSDMVSTSAHNITRPSLHHSTAPQPTHCVHLCFPSSLSFTTLSPQALFVYFTCVPPPLLSCFNSCHCCCCFHVLAYLPLSLFTTLCRHSFPFTSLPCLVHVSCCMCCNTS</sequence>
<name>F2U0R6_SALR5</name>
<accession>F2U0R6</accession>
<gene>
    <name evidence="1" type="ORF">PTSG_13237</name>
</gene>
<reference evidence="1" key="1">
    <citation type="submission" date="2009-08" db="EMBL/GenBank/DDBJ databases">
        <title>Annotation of Salpingoeca rosetta.</title>
        <authorList>
            <consortium name="The Broad Institute Genome Sequencing Platform"/>
            <person name="Russ C."/>
            <person name="Cuomo C."/>
            <person name="Burger G."/>
            <person name="Gray M.W."/>
            <person name="Holland P.W.H."/>
            <person name="King N."/>
            <person name="Lang F.B.F."/>
            <person name="Roger A.J."/>
            <person name="Ruiz-Trillo I."/>
            <person name="Young S.K."/>
            <person name="Zeng Q."/>
            <person name="Gargeya S."/>
            <person name="Alvarado L."/>
            <person name="Berlin A."/>
            <person name="Chapman S.B."/>
            <person name="Chen Z."/>
            <person name="Freedman E."/>
            <person name="Gellesch M."/>
            <person name="Goldberg J."/>
            <person name="Griggs A."/>
            <person name="Gujja S."/>
            <person name="Heilman E."/>
            <person name="Heiman D."/>
            <person name="Howarth C."/>
            <person name="Mehta T."/>
            <person name="Neiman D."/>
            <person name="Pearson M."/>
            <person name="Roberts A."/>
            <person name="Saif S."/>
            <person name="Shea T."/>
            <person name="Shenoy N."/>
            <person name="Sisk P."/>
            <person name="Stolte C."/>
            <person name="Sykes S."/>
            <person name="White J."/>
            <person name="Yandava C."/>
            <person name="Haas B."/>
            <person name="Nusbaum C."/>
            <person name="Birren B."/>
        </authorList>
    </citation>
    <scope>NUCLEOTIDE SEQUENCE [LARGE SCALE GENOMIC DNA]</scope>
    <source>
        <strain evidence="1">ATCC 50818</strain>
    </source>
</reference>
<keyword evidence="2" id="KW-1185">Reference proteome</keyword>
<dbReference type="AlphaFoldDB" id="F2U0R6"/>
<dbReference type="RefSeq" id="XP_004997555.1">
    <property type="nucleotide sequence ID" value="XM_004997498.1"/>
</dbReference>
<dbReference type="GeneID" id="16078150"/>
<dbReference type="KEGG" id="sre:PTSG_13237"/>
<protein>
    <submittedName>
        <fullName evidence="1">Uncharacterized protein</fullName>
    </submittedName>
</protein>